<protein>
    <submittedName>
        <fullName evidence="1">Replication protein</fullName>
    </submittedName>
</protein>
<dbReference type="Gene3D" id="3.40.630.100">
    <property type="entry name" value="Poly-gamma-glutamate hydrolase, zinc-binding motif"/>
    <property type="match status" value="1"/>
</dbReference>
<evidence type="ECO:0000313" key="1">
    <source>
        <dbReference type="EMBL" id="AWB50146.1"/>
    </source>
</evidence>
<evidence type="ECO:0000313" key="2">
    <source>
        <dbReference type="Proteomes" id="UP000244496"/>
    </source>
</evidence>
<proteinExistence type="predicted"/>
<keyword evidence="2" id="KW-1185">Reference proteome</keyword>
<dbReference type="Pfam" id="PF05908">
    <property type="entry name" value="Gamma_PGA_hydro"/>
    <property type="match status" value="1"/>
</dbReference>
<sequence>MADTYPDFLVLQQHEREDVDYRIVVYERGGSLGVMAPHGGGIETGTSQVASAIAGREVSLYLFEGIKLDGNAKLHVTSKNFDEPQALAFAGQVDRIVAVHGRKDLQRGRIDGATTWVGGLDLARKQAVVDALRQGGFEATIATKTLKGLEPENICNRGRSGAGVQLEMPLTLRQSLLGDDGLLTRYAAAVRLGSA</sequence>
<reference evidence="1 2" key="1">
    <citation type="submission" date="2018-04" db="EMBL/GenBank/DDBJ databases">
        <title>Genome sequencing of Gemmobacter.</title>
        <authorList>
            <person name="Yi H."/>
            <person name="Baek M.-G."/>
        </authorList>
    </citation>
    <scope>NUCLEOTIDE SEQUENCE [LARGE SCALE GENOMIC DNA]</scope>
    <source>
        <strain evidence="1 2">HYN0069</strain>
    </source>
</reference>
<dbReference type="EMBL" id="CP028918">
    <property type="protein sequence ID" value="AWB50146.1"/>
    <property type="molecule type" value="Genomic_DNA"/>
</dbReference>
<gene>
    <name evidence="1" type="ORF">HYN69_00785</name>
</gene>
<accession>A0A2S0UQQ1</accession>
<name>A0A2S0UQQ1_9RHOB</name>
<dbReference type="InterPro" id="IPR038128">
    <property type="entry name" value="Gamma_PGA_hydro_sf"/>
</dbReference>
<dbReference type="Proteomes" id="UP000244496">
    <property type="component" value="Chromosome"/>
</dbReference>
<organism evidence="1 2">
    <name type="scientific">Paragemmobacter aquarius</name>
    <dbReference type="NCBI Taxonomy" id="2169400"/>
    <lineage>
        <taxon>Bacteria</taxon>
        <taxon>Pseudomonadati</taxon>
        <taxon>Pseudomonadota</taxon>
        <taxon>Alphaproteobacteria</taxon>
        <taxon>Rhodobacterales</taxon>
        <taxon>Paracoccaceae</taxon>
        <taxon>Paragemmobacter</taxon>
    </lineage>
</organism>
<dbReference type="InterPro" id="IPR008585">
    <property type="entry name" value="Gamma_PGA_hydro"/>
</dbReference>
<dbReference type="AlphaFoldDB" id="A0A2S0UQQ1"/>
<dbReference type="KEGG" id="geh:HYN69_00785"/>
<dbReference type="OrthoDB" id="7721587at2"/>